<evidence type="ECO:0000313" key="3">
    <source>
        <dbReference type="Proteomes" id="UP001519887"/>
    </source>
</evidence>
<dbReference type="SUPFAM" id="SSF50621">
    <property type="entry name" value="Alanine racemase C-terminal domain-like"/>
    <property type="match status" value="1"/>
</dbReference>
<dbReference type="Proteomes" id="UP001519887">
    <property type="component" value="Unassembled WGS sequence"/>
</dbReference>
<sequence>PFARPELVRSRVTIAGELCTPKDILAGDVPVERLRIGDILLFTIAGAYGWTISHHDFLSHPHPGRLYLDNEYEGGKVSE</sequence>
<proteinExistence type="predicted"/>
<dbReference type="EMBL" id="JAHZIK010003016">
    <property type="protein sequence ID" value="MBW7461511.1"/>
    <property type="molecule type" value="Genomic_DNA"/>
</dbReference>
<dbReference type="Pfam" id="PF00278">
    <property type="entry name" value="Orn_DAP_Arg_deC"/>
    <property type="match status" value="1"/>
</dbReference>
<organism evidence="2 3">
    <name type="scientific">Paenibacillus sepulcri</name>
    <dbReference type="NCBI Taxonomy" id="359917"/>
    <lineage>
        <taxon>Bacteria</taxon>
        <taxon>Bacillati</taxon>
        <taxon>Bacillota</taxon>
        <taxon>Bacilli</taxon>
        <taxon>Bacillales</taxon>
        <taxon>Paenibacillaceae</taxon>
        <taxon>Paenibacillus</taxon>
    </lineage>
</organism>
<name>A0ABS7CKS2_9BACL</name>
<feature type="domain" description="Orn/DAP/Arg decarboxylase 2 C-terminal" evidence="1">
    <location>
        <begin position="9"/>
        <end position="46"/>
    </location>
</feature>
<evidence type="ECO:0000259" key="1">
    <source>
        <dbReference type="Pfam" id="PF00278"/>
    </source>
</evidence>
<dbReference type="InterPro" id="IPR009006">
    <property type="entry name" value="Ala_racemase/Decarboxylase_C"/>
</dbReference>
<dbReference type="InterPro" id="IPR022643">
    <property type="entry name" value="De-COase2_C"/>
</dbReference>
<accession>A0ABS7CKS2</accession>
<comment type="caution">
    <text evidence="2">The sequence shown here is derived from an EMBL/GenBank/DDBJ whole genome shotgun (WGS) entry which is preliminary data.</text>
</comment>
<dbReference type="Gene3D" id="2.40.37.10">
    <property type="entry name" value="Lyase, Ornithine Decarboxylase, Chain A, domain 1"/>
    <property type="match status" value="1"/>
</dbReference>
<feature type="non-terminal residue" evidence="2">
    <location>
        <position position="1"/>
    </location>
</feature>
<gene>
    <name evidence="2" type="ORF">K0U00_46390</name>
</gene>
<reference evidence="2 3" key="1">
    <citation type="submission" date="2021-07" db="EMBL/GenBank/DDBJ databases">
        <title>Paenibacillus radiodurans sp. nov., isolated from the southeastern edge of Tengger Desert.</title>
        <authorList>
            <person name="Zhang G."/>
        </authorList>
    </citation>
    <scope>NUCLEOTIDE SEQUENCE [LARGE SCALE GENOMIC DNA]</scope>
    <source>
        <strain evidence="2 3">CCM 7311</strain>
    </source>
</reference>
<evidence type="ECO:0000313" key="2">
    <source>
        <dbReference type="EMBL" id="MBW7461511.1"/>
    </source>
</evidence>
<keyword evidence="3" id="KW-1185">Reference proteome</keyword>
<protein>
    <submittedName>
        <fullName evidence="2">Siderophore biosynthesis PLP-dependent protein</fullName>
    </submittedName>
</protein>